<feature type="region of interest" description="Disordered" evidence="1">
    <location>
        <begin position="1"/>
        <end position="26"/>
    </location>
</feature>
<reference evidence="2 3" key="1">
    <citation type="submission" date="2023-08" db="EMBL/GenBank/DDBJ databases">
        <title>Pathogen: clinical or host-associated sample.</title>
        <authorList>
            <person name="Hergert J."/>
            <person name="Casey R."/>
            <person name="Wagner J."/>
            <person name="Young E.L."/>
            <person name="Oakeson K.F."/>
        </authorList>
    </citation>
    <scope>NUCLEOTIDE SEQUENCE [LARGE SCALE GENOMIC DNA]</scope>
    <source>
        <strain evidence="2 3">1760953</strain>
    </source>
</reference>
<evidence type="ECO:0000313" key="2">
    <source>
        <dbReference type="EMBL" id="WLR97117.1"/>
    </source>
</evidence>
<dbReference type="RefSeq" id="WP_306037188.1">
    <property type="nucleotide sequence ID" value="NZ_CP132302.1"/>
</dbReference>
<protein>
    <submittedName>
        <fullName evidence="2">Divergent polysaccharide deacetylase family protein</fullName>
    </submittedName>
</protein>
<feature type="region of interest" description="Disordered" evidence="1">
    <location>
        <begin position="67"/>
        <end position="97"/>
    </location>
</feature>
<dbReference type="PANTHER" id="PTHR30105">
    <property type="entry name" value="UNCHARACTERIZED YIBQ-RELATED"/>
    <property type="match status" value="1"/>
</dbReference>
<gene>
    <name evidence="2" type="ORF">Q9313_15690</name>
</gene>
<dbReference type="EMBL" id="CP132302">
    <property type="protein sequence ID" value="WLR97117.1"/>
    <property type="molecule type" value="Genomic_DNA"/>
</dbReference>
<accession>A0AA50CJJ6</accession>
<dbReference type="InterPro" id="IPR006837">
    <property type="entry name" value="Divergent_DAC"/>
</dbReference>
<dbReference type="Gene3D" id="3.20.20.370">
    <property type="entry name" value="Glycoside hydrolase/deacetylase"/>
    <property type="match status" value="1"/>
</dbReference>
<evidence type="ECO:0000313" key="3">
    <source>
        <dbReference type="Proteomes" id="UP001234585"/>
    </source>
</evidence>
<dbReference type="SUPFAM" id="SSF88713">
    <property type="entry name" value="Glycoside hydrolase/deacetylase"/>
    <property type="match status" value="1"/>
</dbReference>
<name>A0AA50CJJ6_9HYPH</name>
<dbReference type="GO" id="GO:0005975">
    <property type="term" value="P:carbohydrate metabolic process"/>
    <property type="evidence" value="ECO:0007669"/>
    <property type="project" value="InterPro"/>
</dbReference>
<proteinExistence type="predicted"/>
<evidence type="ECO:0000256" key="1">
    <source>
        <dbReference type="SAM" id="MobiDB-lite"/>
    </source>
</evidence>
<keyword evidence="3" id="KW-1185">Reference proteome</keyword>
<dbReference type="Proteomes" id="UP001234585">
    <property type="component" value="Chromosome"/>
</dbReference>
<organism evidence="2 3">
    <name type="scientific">Shinella sumterensis</name>
    <dbReference type="NCBI Taxonomy" id="1967501"/>
    <lineage>
        <taxon>Bacteria</taxon>
        <taxon>Pseudomonadati</taxon>
        <taxon>Pseudomonadota</taxon>
        <taxon>Alphaproteobacteria</taxon>
        <taxon>Hyphomicrobiales</taxon>
        <taxon>Rhizobiaceae</taxon>
        <taxon>Shinella</taxon>
    </lineage>
</organism>
<dbReference type="PANTHER" id="PTHR30105:SF2">
    <property type="entry name" value="DIVERGENT POLYSACCHARIDE DEACETYLASE SUPERFAMILY"/>
    <property type="match status" value="1"/>
</dbReference>
<dbReference type="CDD" id="cd10936">
    <property type="entry name" value="CE4_DAC2"/>
    <property type="match status" value="1"/>
</dbReference>
<dbReference type="Pfam" id="PF04748">
    <property type="entry name" value="Polysacc_deac_2"/>
    <property type="match status" value="1"/>
</dbReference>
<feature type="compositionally biased region" description="Basic and acidic residues" evidence="1">
    <location>
        <begin position="71"/>
        <end position="84"/>
    </location>
</feature>
<dbReference type="InterPro" id="IPR011330">
    <property type="entry name" value="Glyco_hydro/deAcase_b/a-brl"/>
</dbReference>
<sequence>MGTDIHAPLGQDRKARPGRKGPSRFPAGRVVSALAVAGLIGLSGWTALAPSGLRTDPFVAPAETIETADAGPDRKAAEPGDGVRRANGLSGARVEETVTDDGSVVRKYAPGTRDGTGPVILEANRVGQDARTAAFPNEDLLEDTSDGKIPVIGLDGTRPMDQYARPWSGARGTRIAIVVGGLGLSQTGTQRAIRELPGEVTLAFAASGNSLQRWMQEARRAGHEILLQLPLEPFDYPQNDPGPYTLRTDMSEAQNLAELHRAMARITNYTGIVNFMGGRFLSSADALEPVMRDVASRGLLFLDDASSAQSLSGTIAGAVSAPHAFADLQLDADLSRTAVLKKLDELERIARRNGTAIGIASAFDESVDAIREWCEEAGTRGIEIVGVASLADIPAKR</sequence>
<dbReference type="AlphaFoldDB" id="A0AA50CJJ6"/>